<comment type="caution">
    <text evidence="8">The sequence shown here is derived from an EMBL/GenBank/DDBJ whole genome shotgun (WGS) entry which is preliminary data.</text>
</comment>
<proteinExistence type="inferred from homology"/>
<feature type="region of interest" description="Disordered" evidence="6">
    <location>
        <begin position="209"/>
        <end position="292"/>
    </location>
</feature>
<dbReference type="InterPro" id="IPR009081">
    <property type="entry name" value="PP-bd_ACP"/>
</dbReference>
<dbReference type="GO" id="GO:0005840">
    <property type="term" value="C:ribosome"/>
    <property type="evidence" value="ECO:0007669"/>
    <property type="project" value="UniProtKB-KW"/>
</dbReference>
<feature type="region of interest" description="Disordered" evidence="6">
    <location>
        <begin position="98"/>
        <end position="167"/>
    </location>
</feature>
<dbReference type="InterPro" id="IPR020806">
    <property type="entry name" value="PKS_PP-bd"/>
</dbReference>
<evidence type="ECO:0000256" key="5">
    <source>
        <dbReference type="ARBA" id="ARBA00023274"/>
    </source>
</evidence>
<gene>
    <name evidence="8" type="ORF">SCF082_LOCUS22348</name>
</gene>
<dbReference type="InterPro" id="IPR006162">
    <property type="entry name" value="Ppantetheine_attach_site"/>
</dbReference>
<feature type="compositionally biased region" description="Basic and acidic residues" evidence="6">
    <location>
        <begin position="210"/>
        <end position="256"/>
    </location>
</feature>
<dbReference type="SUPFAM" id="SSF56053">
    <property type="entry name" value="Ribosomal protein L6"/>
    <property type="match status" value="2"/>
</dbReference>
<evidence type="ECO:0000256" key="1">
    <source>
        <dbReference type="ARBA" id="ARBA00009356"/>
    </source>
</evidence>
<keyword evidence="9" id="KW-1185">Reference proteome</keyword>
<evidence type="ECO:0000259" key="7">
    <source>
        <dbReference type="PROSITE" id="PS50075"/>
    </source>
</evidence>
<feature type="compositionally biased region" description="Low complexity" evidence="6">
    <location>
        <begin position="152"/>
        <end position="162"/>
    </location>
</feature>
<dbReference type="PANTHER" id="PTHR11655:SF16">
    <property type="entry name" value="60S RIBOSOMAL PROTEIN L9"/>
    <property type="match status" value="1"/>
</dbReference>
<evidence type="ECO:0000313" key="9">
    <source>
        <dbReference type="Proteomes" id="UP001642464"/>
    </source>
</evidence>
<evidence type="ECO:0000256" key="3">
    <source>
        <dbReference type="ARBA" id="ARBA00022553"/>
    </source>
</evidence>
<dbReference type="InterPro" id="IPR036736">
    <property type="entry name" value="ACP-like_sf"/>
</dbReference>
<dbReference type="InterPro" id="IPR056393">
    <property type="entry name" value="AprA-like_MT2"/>
</dbReference>
<dbReference type="Gene3D" id="3.90.930.12">
    <property type="entry name" value="Ribosomal protein L6, alpha-beta domain"/>
    <property type="match status" value="2"/>
</dbReference>
<dbReference type="InterPro" id="IPR036789">
    <property type="entry name" value="Ribosomal_uL6-like_a/b-dom_sf"/>
</dbReference>
<keyword evidence="4 8" id="KW-0689">Ribosomal protein</keyword>
<dbReference type="Proteomes" id="UP001642464">
    <property type="component" value="Unassembled WGS sequence"/>
</dbReference>
<comment type="similarity">
    <text evidence="1">Belongs to the universal ribosomal protein uL6 family.</text>
</comment>
<dbReference type="Pfam" id="PF00550">
    <property type="entry name" value="PP-binding"/>
    <property type="match status" value="1"/>
</dbReference>
<dbReference type="InterPro" id="IPR020040">
    <property type="entry name" value="Ribosomal_uL6_a/b-dom"/>
</dbReference>
<evidence type="ECO:0000256" key="6">
    <source>
        <dbReference type="SAM" id="MobiDB-lite"/>
    </source>
</evidence>
<accession>A0ABP0LFA2</accession>
<feature type="region of interest" description="Disordered" evidence="6">
    <location>
        <begin position="1"/>
        <end position="66"/>
    </location>
</feature>
<dbReference type="SUPFAM" id="SSF55729">
    <property type="entry name" value="Acyl-CoA N-acyltransferases (Nat)"/>
    <property type="match status" value="1"/>
</dbReference>
<dbReference type="Gene3D" id="1.10.1200.10">
    <property type="entry name" value="ACP-like"/>
    <property type="match status" value="1"/>
</dbReference>
<evidence type="ECO:0000256" key="2">
    <source>
        <dbReference type="ARBA" id="ARBA00022450"/>
    </source>
</evidence>
<keyword evidence="5" id="KW-0687">Ribonucleoprotein</keyword>
<dbReference type="PROSITE" id="PS50075">
    <property type="entry name" value="CARRIER"/>
    <property type="match status" value="1"/>
</dbReference>
<dbReference type="SUPFAM" id="SSF47336">
    <property type="entry name" value="ACP-like"/>
    <property type="match status" value="1"/>
</dbReference>
<evidence type="ECO:0000256" key="4">
    <source>
        <dbReference type="ARBA" id="ARBA00022980"/>
    </source>
</evidence>
<dbReference type="PANTHER" id="PTHR11655">
    <property type="entry name" value="60S/50S RIBOSOMAL PROTEIN L6/L9"/>
    <property type="match status" value="1"/>
</dbReference>
<keyword evidence="3" id="KW-0597">Phosphoprotein</keyword>
<feature type="compositionally biased region" description="Acidic residues" evidence="6">
    <location>
        <begin position="102"/>
        <end position="111"/>
    </location>
</feature>
<dbReference type="PROSITE" id="PS00012">
    <property type="entry name" value="PHOSPHOPANTETHEINE"/>
    <property type="match status" value="1"/>
</dbReference>
<dbReference type="InterPro" id="IPR000702">
    <property type="entry name" value="Ribosomal_uL6-like"/>
</dbReference>
<feature type="compositionally biased region" description="Basic and acidic residues" evidence="6">
    <location>
        <begin position="8"/>
        <end position="39"/>
    </location>
</feature>
<feature type="compositionally biased region" description="Low complexity" evidence="6">
    <location>
        <begin position="279"/>
        <end position="291"/>
    </location>
</feature>
<name>A0ABP0LFA2_9DINO</name>
<dbReference type="Pfam" id="PF00347">
    <property type="entry name" value="Ribosomal_L6"/>
    <property type="match status" value="2"/>
</dbReference>
<feature type="domain" description="Carrier" evidence="7">
    <location>
        <begin position="1290"/>
        <end position="1367"/>
    </location>
</feature>
<dbReference type="SMART" id="SM00823">
    <property type="entry name" value="PKS_PP"/>
    <property type="match status" value="1"/>
</dbReference>
<dbReference type="InterPro" id="IPR016181">
    <property type="entry name" value="Acyl_CoA_acyltransferase"/>
</dbReference>
<sequence length="1755" mass="196452">MPPVVSRTEFRALDPNDENLTDRRSEVESRSGQDRERHANAVLAEVDELKEERQEEQVTEEQFMPGQMIHRILGKGEEGQTGAGLDEADDIDVIAEAIQEKSDEEMAEEAAEERISGNEEELNERIQIQKDLEEPPSPEEAQPQTADEEAAEAAAEAAPEAAPVEEEELMRMSVKELKQFLRLRAVRIPASLAEKSELVELAVRSAHLRVRSEEELKRMEEAEIERKRKEAEEKAEAQEKEEAEKQNQKEKERLQEDDLLNSKAFSKHGESKPWQPPAGSFSSWPNSFPNSFPTPTPGPFGFWPPPFGMPGFPVPPGPVPMPKRPGPVPGVPPAQAAPPPRPMPVPAKAVNRPWPPRTKEDALFYQGNRLFMVRIDAHVLQHLTRFCKTYQLGGEAENGLKMLGDRLQAFLMDRSSVAYGTVILEQFGSLEALSACSSELQPLFGVMSQDGSVMSRVDASLWDVLNVKSLGHRNRCGRRGGRRLLMAKGICFESWRSQAALRAPPVFLSAVKLESEEEIAGFQQTAPKVQRTAPKVPDCDAVESGIDLSSNAFMLIHGWTAGPLLLEFVETFLEPLSQRPMTPQEMCAGLKAQAGPLAILLRTCRILGYLSVNETGAYSTVEGVELDELRTLLRPSSGMARAIRSVYAEAIPPFKVPSKSATHCLVIWAEHRPAWSHSRSKVLPILLDGIILAPLLTSITYFARWSEEGLDYGKDKAMEKFDFSKVDTASRIALGEIFEELGVGAMSPKGIVSLSTRGSLALQRCYSYYVPTSYSPMLAEFKNILFEEPGWGFVDMQENESEIHVERTLNVVGSGAQHSTLFKDLMRHMDFVFSGDEFSSQPRYVVDTGSGDGHLLMQVYQHIKEHTPRGQHLEEFPLIMIGVDFNEESRVATAVNLTKSNITHMVLFGDIGAPKQIMAALQKKGVDLSKTLHVRSFLDHDRPYIAPKETVGDVVLEFARSAMRDCVHLDKQGQRLSELESFSSLVEHFKRWADALEGSFGLCLLEVMMLDVPTTERFINDCVSFHFDIVQCLSRQYMTSPVAFAMGAAMAGLLPANIKNVQTYPEQGKYCRVINQHLIRRPYTIRFAELSDLPSLEALEKVAWDENLRASREVLRRRLETSPTTNLVCVMDGNVVAVLYMQRIRALNDIDEEKFMEISKQHSPDGRIIQLIAIASNPQTEVKKLGIGSELRSFALHLGRLDPTVDVVVGVTRCRDFKASKRSMQQYVDDHKAGRLVDPILDFHTGYGAEVVRVVPDFRPEDVDNEGVGVLIQYNVKSLGKVLETQVQKAKVEIPSIEVLSQIMDELGYKLDRLDLHKGFFDYGMDSLELIRVRNRLSSSFRLDLPATLLLDFPTVKDLADQLDRDRGIGDLVESLSAESDDSEAEQEVSGWEGVTPTELLELQEKFMAAYKEPFYQKQFSELARKCYPDMMRYILAIEEILVQVEGPLLLEFGLIDSLDWQTVQIGRSHMTATQVKYWKDFPEAFRLFLPDPFRTRAPLAAAAKVHLTGHLTWAVFNRAFPKESMDEAPFLLSPMPMSDFCGAITLGAGQDIVLCGALWRVKGEVTMRTLLTEESVKVPKGCKITVKSKIVEVTGKHGSLKRDFKHLPIELFLANGGKKVVARMYFAKSKQCSMLNTVCSHISNLFEGVTKKFEYKMRLVYAHFPINVNIVSGGKTIEIRNFLGEKVVRTVHMLPGATVEKSANTKDEILVTSTDIDLAGRSAALIHQSCLCKKKDIRKFLDGIYVSSHGVKED</sequence>
<protein>
    <submittedName>
        <fullName evidence="8">60S ribosomal protein L9</fullName>
    </submittedName>
</protein>
<keyword evidence="2" id="KW-0596">Phosphopantetheine</keyword>
<dbReference type="EMBL" id="CAXAMM010016003">
    <property type="protein sequence ID" value="CAK9037855.1"/>
    <property type="molecule type" value="Genomic_DNA"/>
</dbReference>
<evidence type="ECO:0000313" key="8">
    <source>
        <dbReference type="EMBL" id="CAK9037855.1"/>
    </source>
</evidence>
<dbReference type="Gene3D" id="3.40.630.30">
    <property type="match status" value="1"/>
</dbReference>
<reference evidence="8 9" key="1">
    <citation type="submission" date="2024-02" db="EMBL/GenBank/DDBJ databases">
        <authorList>
            <person name="Chen Y."/>
            <person name="Shah S."/>
            <person name="Dougan E. K."/>
            <person name="Thang M."/>
            <person name="Chan C."/>
        </authorList>
    </citation>
    <scope>NUCLEOTIDE SEQUENCE [LARGE SCALE GENOMIC DNA]</scope>
</reference>
<organism evidence="8 9">
    <name type="scientific">Durusdinium trenchii</name>
    <dbReference type="NCBI Taxonomy" id="1381693"/>
    <lineage>
        <taxon>Eukaryota</taxon>
        <taxon>Sar</taxon>
        <taxon>Alveolata</taxon>
        <taxon>Dinophyceae</taxon>
        <taxon>Suessiales</taxon>
        <taxon>Symbiodiniaceae</taxon>
        <taxon>Durusdinium</taxon>
    </lineage>
</organism>
<feature type="compositionally biased region" description="Basic and acidic residues" evidence="6">
    <location>
        <begin position="112"/>
        <end position="133"/>
    </location>
</feature>
<dbReference type="Pfam" id="PF23525">
    <property type="entry name" value="Methyltransf_36"/>
    <property type="match status" value="1"/>
</dbReference>